<dbReference type="Proteomes" id="UP000199025">
    <property type="component" value="Unassembled WGS sequence"/>
</dbReference>
<organism evidence="1 2">
    <name type="scientific">Amycolatopsis sacchari</name>
    <dbReference type="NCBI Taxonomy" id="115433"/>
    <lineage>
        <taxon>Bacteria</taxon>
        <taxon>Bacillati</taxon>
        <taxon>Actinomycetota</taxon>
        <taxon>Actinomycetes</taxon>
        <taxon>Pseudonocardiales</taxon>
        <taxon>Pseudonocardiaceae</taxon>
        <taxon>Amycolatopsis</taxon>
    </lineage>
</organism>
<dbReference type="OrthoDB" id="7595944at2"/>
<reference evidence="1 2" key="1">
    <citation type="submission" date="2016-10" db="EMBL/GenBank/DDBJ databases">
        <authorList>
            <person name="de Groot N.N."/>
        </authorList>
    </citation>
    <scope>NUCLEOTIDE SEQUENCE [LARGE SCALE GENOMIC DNA]</scope>
    <source>
        <strain evidence="1 2">DSM 44468</strain>
    </source>
</reference>
<dbReference type="STRING" id="115433.SAMN05421835_101760"/>
<sequence>MSQESLFGPGETMTGKPAGDQWQVLRVLITVKAAPNPSATYGETVCVAGIRLDLASPGWVRLYPINFRDLESDRSFRKYDVVRVRARPARNDPRVESWRPDLHSLRVERHLNPWNPRRPHVEPYLGGTMCELLAAVRSAPPARSLAIVRPARIVGLDIEPHPGWNEDDRAKIDQYVSQLDLLGTERSALEAPRLRGWYRYRCDASCRGHRQGILDWEFVALQRRLNHLDDDALARELRARFLGQLCAPGRNAAFYVGNQAKRQHVFSVLGVYSPPR</sequence>
<gene>
    <name evidence="1" type="ORF">SAMN05421835_101760</name>
</gene>
<accession>A0A1I3KZX6</accession>
<dbReference type="AlphaFoldDB" id="A0A1I3KZX6"/>
<keyword evidence="2" id="KW-1185">Reference proteome</keyword>
<proteinExistence type="predicted"/>
<evidence type="ECO:0000313" key="1">
    <source>
        <dbReference type="EMBL" id="SFI78017.1"/>
    </source>
</evidence>
<name>A0A1I3KZX6_9PSEU</name>
<dbReference type="EMBL" id="FORP01000001">
    <property type="protein sequence ID" value="SFI78017.1"/>
    <property type="molecule type" value="Genomic_DNA"/>
</dbReference>
<evidence type="ECO:0000313" key="2">
    <source>
        <dbReference type="Proteomes" id="UP000199025"/>
    </source>
</evidence>
<protein>
    <submittedName>
        <fullName evidence="1">Uncharacterized protein</fullName>
    </submittedName>
</protein>